<comment type="caution">
    <text evidence="2">The sequence shown here is derived from an EMBL/GenBank/DDBJ whole genome shotgun (WGS) entry which is preliminary data.</text>
</comment>
<proteinExistence type="predicted"/>
<evidence type="ECO:0000256" key="1">
    <source>
        <dbReference type="SAM" id="SignalP"/>
    </source>
</evidence>
<feature type="chain" id="PRO_5045362610" description="Big-1 domain-containing protein" evidence="1">
    <location>
        <begin position="21"/>
        <end position="565"/>
    </location>
</feature>
<gene>
    <name evidence="2" type="ORF">JI746_26415</name>
</gene>
<feature type="signal peptide" evidence="1">
    <location>
        <begin position="1"/>
        <end position="20"/>
    </location>
</feature>
<dbReference type="RefSeq" id="WP_201693307.1">
    <property type="nucleotide sequence ID" value="NZ_JAEQND010000021.1"/>
</dbReference>
<evidence type="ECO:0000313" key="3">
    <source>
        <dbReference type="Proteomes" id="UP000622707"/>
    </source>
</evidence>
<dbReference type="EMBL" id="JAEQND010000021">
    <property type="protein sequence ID" value="MBL0428669.1"/>
    <property type="molecule type" value="Genomic_DNA"/>
</dbReference>
<dbReference type="Proteomes" id="UP000622707">
    <property type="component" value="Unassembled WGS sequence"/>
</dbReference>
<keyword evidence="1" id="KW-0732">Signal</keyword>
<sequence length="565" mass="57411">MHPLSAVAAAAILASLTLVSCGGGGGSGSTAVVTPPVLQELQNARYVVTFVDTVTGAPVTDALKVTFVGEAQLKATDGSALNDQTVTTSTGMVFVSADFTSTANDFSVQVSDPANKGWVATGARVVGTANLQGDQTVVVRMVNTKAAAAVNASDAPVAMSVANGNATATGALSAPVAVTTTPKTVVNTEGVSETIGTSSLAISAGTIGKTSSGAAAAPGPLTVSNTYFATSNAESLNAFPGGFAATVEVPAANASVLNGAAADAGTFVTAGFAQFNVTDSQGNAIKTFDKPLTVGIDLPKGTRDENGVVLKVGDQYPVWSYDDTNGKWVFEKLGTIAEKTPVDPNNFTVQFTTTHLSSWNLDQYVNSCTATVNLQGRPANDTRLLTVDVLGSAGQRYGSQALINDSTLTLLRAPNISGTIIVKDRGTEVGRVTNKAFCGAAINVPITLTALPVGNVRIEASESCADGTQQRPVWTSAAVRYTSGGLTTARPAYTRQAAAADKFALATLGSVPSGAVTVQLQNPRTGAWVTTTDITGATSSTVVTGGTTVFKFNFPMTCRVVSGGV</sequence>
<evidence type="ECO:0000313" key="2">
    <source>
        <dbReference type="EMBL" id="MBL0428669.1"/>
    </source>
</evidence>
<organism evidence="2 3">
    <name type="scientific">Ramlibacter alkalitolerans</name>
    <dbReference type="NCBI Taxonomy" id="2039631"/>
    <lineage>
        <taxon>Bacteria</taxon>
        <taxon>Pseudomonadati</taxon>
        <taxon>Pseudomonadota</taxon>
        <taxon>Betaproteobacteria</taxon>
        <taxon>Burkholderiales</taxon>
        <taxon>Comamonadaceae</taxon>
        <taxon>Ramlibacter</taxon>
    </lineage>
</organism>
<accession>A0ABS1JWT0</accession>
<protein>
    <recommendedName>
        <fullName evidence="4">Big-1 domain-containing protein</fullName>
    </recommendedName>
</protein>
<evidence type="ECO:0008006" key="4">
    <source>
        <dbReference type="Google" id="ProtNLM"/>
    </source>
</evidence>
<reference evidence="2 3" key="1">
    <citation type="journal article" date="2017" name="Int. J. Syst. Evol. Microbiol.">
        <title>Ramlibacter alkalitolerans sp. nov., alkali-tolerant bacterium isolated from soil of ginseng.</title>
        <authorList>
            <person name="Lee D.H."/>
            <person name="Cha C.J."/>
        </authorList>
    </citation>
    <scope>NUCLEOTIDE SEQUENCE [LARGE SCALE GENOMIC DNA]</scope>
    <source>
        <strain evidence="2 3">KACC 19305</strain>
    </source>
</reference>
<name>A0ABS1JWT0_9BURK</name>
<keyword evidence="3" id="KW-1185">Reference proteome</keyword>